<dbReference type="RefSeq" id="WP_023576331.1">
    <property type="nucleotide sequence ID" value="NZ_CBCSBQ010000014.1"/>
</dbReference>
<name>A0A1G4VF09_9FLAO</name>
<gene>
    <name evidence="1" type="ORF">SAMN02927925_00732</name>
</gene>
<reference evidence="1 2" key="1">
    <citation type="submission" date="2016-10" db="EMBL/GenBank/DDBJ databases">
        <authorList>
            <person name="de Groot N.N."/>
        </authorList>
    </citation>
    <scope>NUCLEOTIDE SEQUENCE [LARGE SCALE GENOMIC DNA]</scope>
    <source>
        <strain evidence="1 2">CGMCC 1.3801</strain>
    </source>
</reference>
<evidence type="ECO:0000313" key="1">
    <source>
        <dbReference type="EMBL" id="SCX05004.1"/>
    </source>
</evidence>
<protein>
    <recommendedName>
        <fullName evidence="3">DUF1569 domain-containing protein</fullName>
    </recommendedName>
</protein>
<accession>A0A1G4VF09</accession>
<organism evidence="1 2">
    <name type="scientific">Flavobacterium saliperosum</name>
    <dbReference type="NCBI Taxonomy" id="329186"/>
    <lineage>
        <taxon>Bacteria</taxon>
        <taxon>Pseudomonadati</taxon>
        <taxon>Bacteroidota</taxon>
        <taxon>Flavobacteriia</taxon>
        <taxon>Flavobacteriales</taxon>
        <taxon>Flavobacteriaceae</taxon>
        <taxon>Flavobacterium</taxon>
    </lineage>
</organism>
<dbReference type="Proteomes" id="UP000182124">
    <property type="component" value="Unassembled WGS sequence"/>
</dbReference>
<proteinExistence type="predicted"/>
<sequence>MESLFNPQGNQNIIDRIHKLQPTTLSQWGKMTVSQMMEHCQAPLKVAFGDLVLKQNFMGFLFGKLAKKTLVNNKPFDHNLPTAKEFIVTHEPEFEKAKAELIKDITRFSEGPSAIKNLKHPFFGHMTENEWDVAQWKHLDHHLRQFGV</sequence>
<evidence type="ECO:0000313" key="2">
    <source>
        <dbReference type="Proteomes" id="UP000182124"/>
    </source>
</evidence>
<dbReference type="EMBL" id="FMTY01000002">
    <property type="protein sequence ID" value="SCX05004.1"/>
    <property type="molecule type" value="Genomic_DNA"/>
</dbReference>
<dbReference type="Gene3D" id="1.20.120.450">
    <property type="entry name" value="dinb family like domain"/>
    <property type="match status" value="1"/>
</dbReference>
<evidence type="ECO:0008006" key="3">
    <source>
        <dbReference type="Google" id="ProtNLM"/>
    </source>
</evidence>
<dbReference type="Pfam" id="PF07606">
    <property type="entry name" value="DUF1569"/>
    <property type="match status" value="1"/>
</dbReference>
<dbReference type="InterPro" id="IPR034660">
    <property type="entry name" value="DinB/YfiT-like"/>
</dbReference>
<dbReference type="InterPro" id="IPR011463">
    <property type="entry name" value="DUF1569"/>
</dbReference>
<dbReference type="STRING" id="329186.SAMN02927925_00732"/>
<dbReference type="eggNOG" id="ENOG502ZRUR">
    <property type="taxonomic scope" value="Bacteria"/>
</dbReference>
<dbReference type="AlphaFoldDB" id="A0A1G4VF09"/>